<reference evidence="2" key="1">
    <citation type="submission" date="2022-05" db="EMBL/GenBank/DDBJ databases">
        <title>Corynebacterium sp. TA-R-1 sp. nov., isolated from human feces.</title>
        <authorList>
            <person name="Shamsuzzaman M."/>
            <person name="Dahal R.H."/>
        </authorList>
    </citation>
    <scope>NUCLEOTIDE SEQUENCE</scope>
    <source>
        <strain evidence="2">TA-R-1</strain>
    </source>
</reference>
<dbReference type="RefSeq" id="WP_253579579.1">
    <property type="nucleotide sequence ID" value="NZ_JAMFTQ010000022.1"/>
</dbReference>
<comment type="caution">
    <text evidence="2">The sequence shown here is derived from an EMBL/GenBank/DDBJ whole genome shotgun (WGS) entry which is preliminary data.</text>
</comment>
<dbReference type="Proteomes" id="UP001204000">
    <property type="component" value="Unassembled WGS sequence"/>
</dbReference>
<sequence>MLTSDSPPEHPQRTAKSTTFDAYEPAVRAPLAESPRLSAKIIAQRVGWEIPESWFRQNAARTRPEYLPPDPVDTLEHLPGHEIQCDLTFAPSGLPVGTSAFRTLPVLVIVAFHFRLAGVRREAQERAFPSPSAHHPRPHNR</sequence>
<evidence type="ECO:0000256" key="1">
    <source>
        <dbReference type="SAM" id="MobiDB-lite"/>
    </source>
</evidence>
<gene>
    <name evidence="2" type="ORF">M5J20_11080</name>
</gene>
<accession>A0ABT1G4I3</accession>
<feature type="region of interest" description="Disordered" evidence="1">
    <location>
        <begin position="1"/>
        <end position="21"/>
    </location>
</feature>
<evidence type="ECO:0008006" key="4">
    <source>
        <dbReference type="Google" id="ProtNLM"/>
    </source>
</evidence>
<name>A0ABT1G4I3_9CORY</name>
<keyword evidence="3" id="KW-1185">Reference proteome</keyword>
<organism evidence="2 3">
    <name type="scientific">Corynebacterium stercoris</name>
    <dbReference type="NCBI Taxonomy" id="2943490"/>
    <lineage>
        <taxon>Bacteria</taxon>
        <taxon>Bacillati</taxon>
        <taxon>Actinomycetota</taxon>
        <taxon>Actinomycetes</taxon>
        <taxon>Mycobacteriales</taxon>
        <taxon>Corynebacteriaceae</taxon>
        <taxon>Corynebacterium</taxon>
    </lineage>
</organism>
<evidence type="ECO:0000313" key="2">
    <source>
        <dbReference type="EMBL" id="MCP1388717.1"/>
    </source>
</evidence>
<protein>
    <recommendedName>
        <fullName evidence="4">Transposase</fullName>
    </recommendedName>
</protein>
<dbReference type="EMBL" id="JAMFTQ010000022">
    <property type="protein sequence ID" value="MCP1388717.1"/>
    <property type="molecule type" value="Genomic_DNA"/>
</dbReference>
<proteinExistence type="predicted"/>
<evidence type="ECO:0000313" key="3">
    <source>
        <dbReference type="Proteomes" id="UP001204000"/>
    </source>
</evidence>